<comment type="caution">
    <text evidence="7">The sequence shown here is derived from an EMBL/GenBank/DDBJ whole genome shotgun (WGS) entry which is preliminary data.</text>
</comment>
<evidence type="ECO:0000256" key="5">
    <source>
        <dbReference type="SAM" id="MobiDB-lite"/>
    </source>
</evidence>
<dbReference type="InterPro" id="IPR012132">
    <property type="entry name" value="GMC_OxRdtase"/>
</dbReference>
<keyword evidence="3" id="KW-0285">Flavoprotein</keyword>
<dbReference type="Pfam" id="PF00732">
    <property type="entry name" value="GMC_oxred_N"/>
    <property type="match status" value="1"/>
</dbReference>
<evidence type="ECO:0000313" key="7">
    <source>
        <dbReference type="EMBL" id="CAK5271522.1"/>
    </source>
</evidence>
<evidence type="ECO:0000259" key="6">
    <source>
        <dbReference type="PROSITE" id="PS00624"/>
    </source>
</evidence>
<sequence length="383" mass="40563">RDMNSGSPLGMGWTQATINNGSRSSSATSYLATEFMSRPNLHVVIGAQVLSINSTRANEFKSAQFVQNGKIMSVTARKELILSAGSIGTPHILLHSGIGNSSALKSLGITPLHHLPSVGQNMTDHVALSLEFVVNSTATRDTAQRNATLAAQQLAEWNASHTGPLVDTVMSQIGWFRVPNASLAGFPDASAGPNTPHYEFLISNGYMAPRADNTNGMSIAMAVVSPHSRGSVTLNSSDPLASPLINPNLLGEQVDRIVAREAVRAALRFVAAPAWKGYIITPLGVNASSTDAEIDTYARNGAATVYHPSGTASMSPVGADWGVVDPDLKVKGLKGLRVIDLSVTVSRYMTPMRLSIDTKHCSRTSRPPILRQLRTSSGSGAQI</sequence>
<dbReference type="EMBL" id="CAVNYO010000172">
    <property type="protein sequence ID" value="CAK5271522.1"/>
    <property type="molecule type" value="Genomic_DNA"/>
</dbReference>
<dbReference type="Pfam" id="PF05199">
    <property type="entry name" value="GMC_oxred_C"/>
    <property type="match status" value="1"/>
</dbReference>
<comment type="similarity">
    <text evidence="2">Belongs to the GMC oxidoreductase family.</text>
</comment>
<dbReference type="Proteomes" id="UP001295794">
    <property type="component" value="Unassembled WGS sequence"/>
</dbReference>
<gene>
    <name evidence="7" type="ORF">MYCIT1_LOCUS16609</name>
</gene>
<protein>
    <recommendedName>
        <fullName evidence="6">Glucose-methanol-choline oxidoreductase N-terminal domain-containing protein</fullName>
    </recommendedName>
</protein>
<dbReference type="GO" id="GO:0050660">
    <property type="term" value="F:flavin adenine dinucleotide binding"/>
    <property type="evidence" value="ECO:0007669"/>
    <property type="project" value="InterPro"/>
</dbReference>
<evidence type="ECO:0000256" key="3">
    <source>
        <dbReference type="ARBA" id="ARBA00022630"/>
    </source>
</evidence>
<dbReference type="Gene3D" id="3.30.560.10">
    <property type="entry name" value="Glucose Oxidase, domain 3"/>
    <property type="match status" value="2"/>
</dbReference>
<dbReference type="AlphaFoldDB" id="A0AAD2H9M8"/>
<evidence type="ECO:0000256" key="2">
    <source>
        <dbReference type="ARBA" id="ARBA00010790"/>
    </source>
</evidence>
<proteinExistence type="inferred from homology"/>
<feature type="domain" description="Glucose-methanol-choline oxidoreductase N-terminal" evidence="6">
    <location>
        <begin position="85"/>
        <end position="99"/>
    </location>
</feature>
<dbReference type="SUPFAM" id="SSF54373">
    <property type="entry name" value="FAD-linked reductases, C-terminal domain"/>
    <property type="match status" value="1"/>
</dbReference>
<dbReference type="InterPro" id="IPR036188">
    <property type="entry name" value="FAD/NAD-bd_sf"/>
</dbReference>
<feature type="non-terminal residue" evidence="7">
    <location>
        <position position="383"/>
    </location>
</feature>
<dbReference type="InterPro" id="IPR000172">
    <property type="entry name" value="GMC_OxRdtase_N"/>
</dbReference>
<organism evidence="7 8">
    <name type="scientific">Mycena citricolor</name>
    <dbReference type="NCBI Taxonomy" id="2018698"/>
    <lineage>
        <taxon>Eukaryota</taxon>
        <taxon>Fungi</taxon>
        <taxon>Dikarya</taxon>
        <taxon>Basidiomycota</taxon>
        <taxon>Agaricomycotina</taxon>
        <taxon>Agaricomycetes</taxon>
        <taxon>Agaricomycetidae</taxon>
        <taxon>Agaricales</taxon>
        <taxon>Marasmiineae</taxon>
        <taxon>Mycenaceae</taxon>
        <taxon>Mycena</taxon>
    </lineage>
</organism>
<dbReference type="InterPro" id="IPR007867">
    <property type="entry name" value="GMC_OxRtase_C"/>
</dbReference>
<feature type="region of interest" description="Disordered" evidence="5">
    <location>
        <begin position="1"/>
        <end position="23"/>
    </location>
</feature>
<evidence type="ECO:0000313" key="8">
    <source>
        <dbReference type="Proteomes" id="UP001295794"/>
    </source>
</evidence>
<keyword evidence="8" id="KW-1185">Reference proteome</keyword>
<dbReference type="GO" id="GO:0016614">
    <property type="term" value="F:oxidoreductase activity, acting on CH-OH group of donors"/>
    <property type="evidence" value="ECO:0007669"/>
    <property type="project" value="InterPro"/>
</dbReference>
<accession>A0AAD2H9M8</accession>
<comment type="cofactor">
    <cofactor evidence="1">
        <name>FAD</name>
        <dbReference type="ChEBI" id="CHEBI:57692"/>
    </cofactor>
</comment>
<evidence type="ECO:0000256" key="4">
    <source>
        <dbReference type="ARBA" id="ARBA00022827"/>
    </source>
</evidence>
<dbReference type="PANTHER" id="PTHR11552:SF147">
    <property type="entry name" value="CHOLINE DEHYDROGENASE, MITOCHONDRIAL"/>
    <property type="match status" value="1"/>
</dbReference>
<name>A0AAD2H9M8_9AGAR</name>
<evidence type="ECO:0000256" key="1">
    <source>
        <dbReference type="ARBA" id="ARBA00001974"/>
    </source>
</evidence>
<reference evidence="7" key="1">
    <citation type="submission" date="2023-11" db="EMBL/GenBank/DDBJ databases">
        <authorList>
            <person name="De Vega J J."/>
            <person name="De Vega J J."/>
        </authorList>
    </citation>
    <scope>NUCLEOTIDE SEQUENCE</scope>
</reference>
<dbReference type="SUPFAM" id="SSF51905">
    <property type="entry name" value="FAD/NAD(P)-binding domain"/>
    <property type="match status" value="1"/>
</dbReference>
<keyword evidence="4" id="KW-0274">FAD</keyword>
<dbReference type="PROSITE" id="PS00624">
    <property type="entry name" value="GMC_OXRED_2"/>
    <property type="match status" value="1"/>
</dbReference>
<feature type="compositionally biased region" description="Polar residues" evidence="5">
    <location>
        <begin position="14"/>
        <end position="23"/>
    </location>
</feature>
<dbReference type="PANTHER" id="PTHR11552">
    <property type="entry name" value="GLUCOSE-METHANOL-CHOLINE GMC OXIDOREDUCTASE"/>
    <property type="match status" value="1"/>
</dbReference>